<organism evidence="6 7">
    <name type="scientific">Cherax quadricarinatus</name>
    <name type="common">Australian red claw crayfish</name>
    <dbReference type="NCBI Taxonomy" id="27406"/>
    <lineage>
        <taxon>Eukaryota</taxon>
        <taxon>Metazoa</taxon>
        <taxon>Ecdysozoa</taxon>
        <taxon>Arthropoda</taxon>
        <taxon>Crustacea</taxon>
        <taxon>Multicrustacea</taxon>
        <taxon>Malacostraca</taxon>
        <taxon>Eumalacostraca</taxon>
        <taxon>Eucarida</taxon>
        <taxon>Decapoda</taxon>
        <taxon>Pleocyemata</taxon>
        <taxon>Astacidea</taxon>
        <taxon>Parastacoidea</taxon>
        <taxon>Parastacidae</taxon>
        <taxon>Cherax</taxon>
    </lineage>
</organism>
<dbReference type="GO" id="GO:0003723">
    <property type="term" value="F:RNA binding"/>
    <property type="evidence" value="ECO:0007669"/>
    <property type="project" value="UniProtKB-UniRule"/>
</dbReference>
<feature type="non-terminal residue" evidence="6">
    <location>
        <position position="178"/>
    </location>
</feature>
<dbReference type="InterPro" id="IPR035979">
    <property type="entry name" value="RBD_domain_sf"/>
</dbReference>
<dbReference type="PANTHER" id="PTHR48033:SF10">
    <property type="entry name" value="RNA-BINDING PROTEIN SQUID"/>
    <property type="match status" value="1"/>
</dbReference>
<evidence type="ECO:0000313" key="6">
    <source>
        <dbReference type="EMBL" id="KAK8751743.1"/>
    </source>
</evidence>
<evidence type="ECO:0000256" key="1">
    <source>
        <dbReference type="ARBA" id="ARBA00004123"/>
    </source>
</evidence>
<evidence type="ECO:0000256" key="3">
    <source>
        <dbReference type="ARBA" id="ARBA00023242"/>
    </source>
</evidence>
<keyword evidence="7" id="KW-1185">Reference proteome</keyword>
<dbReference type="EMBL" id="JARKIK010000005">
    <property type="protein sequence ID" value="KAK8751743.1"/>
    <property type="molecule type" value="Genomic_DNA"/>
</dbReference>
<evidence type="ECO:0000256" key="2">
    <source>
        <dbReference type="ARBA" id="ARBA00022884"/>
    </source>
</evidence>
<dbReference type="PANTHER" id="PTHR48033">
    <property type="entry name" value="RNA-BINDING (RRM/RBD/RNP MOTIFS) FAMILY PROTEIN"/>
    <property type="match status" value="1"/>
</dbReference>
<dbReference type="Gene3D" id="3.30.70.330">
    <property type="match status" value="2"/>
</dbReference>
<dbReference type="GO" id="GO:0000785">
    <property type="term" value="C:chromatin"/>
    <property type="evidence" value="ECO:0007669"/>
    <property type="project" value="TreeGrafter"/>
</dbReference>
<dbReference type="SUPFAM" id="SSF54928">
    <property type="entry name" value="RNA-binding domain, RBD"/>
    <property type="match status" value="1"/>
</dbReference>
<dbReference type="GO" id="GO:0010468">
    <property type="term" value="P:regulation of gene expression"/>
    <property type="evidence" value="ECO:0007669"/>
    <property type="project" value="TreeGrafter"/>
</dbReference>
<keyword evidence="3" id="KW-0539">Nucleus</keyword>
<protein>
    <recommendedName>
        <fullName evidence="5">RRM domain-containing protein</fullName>
    </recommendedName>
</protein>
<feature type="domain" description="RRM" evidence="5">
    <location>
        <begin position="58"/>
        <end position="136"/>
    </location>
</feature>
<name>A0AAW0YIV5_CHEQU</name>
<comment type="subcellular location">
    <subcellularLocation>
        <location evidence="1">Nucleus</location>
    </subcellularLocation>
</comment>
<keyword evidence="2 4" id="KW-0694">RNA-binding</keyword>
<gene>
    <name evidence="6" type="ORF">OTU49_010059</name>
</gene>
<comment type="caution">
    <text evidence="6">The sequence shown here is derived from an EMBL/GenBank/DDBJ whole genome shotgun (WGS) entry which is preliminary data.</text>
</comment>
<evidence type="ECO:0000259" key="5">
    <source>
        <dbReference type="PROSITE" id="PS50102"/>
    </source>
</evidence>
<feature type="non-terminal residue" evidence="6">
    <location>
        <position position="1"/>
    </location>
</feature>
<dbReference type="Proteomes" id="UP001445076">
    <property type="component" value="Unassembled WGS sequence"/>
</dbReference>
<sequence>EVRELLSGYLVHSIQLQLSNGSARVLLAEPEVLETWARSTHHTLRGHKVTISPSNTEGLLCVARLPADCTEDEFAGLVGSLGEVSYCFLMRSEKTGESKGYGFMEYVTKEVALQAKSVLDGRELRDTVLVCDWLDPSHVTFASLHSTCLYVDHLPKDYRDMGEFRRVFSKVTNPPYCQ</sequence>
<dbReference type="SMART" id="SM00360">
    <property type="entry name" value="RRM"/>
    <property type="match status" value="1"/>
</dbReference>
<dbReference type="InterPro" id="IPR012677">
    <property type="entry name" value="Nucleotide-bd_a/b_plait_sf"/>
</dbReference>
<evidence type="ECO:0000256" key="4">
    <source>
        <dbReference type="PROSITE-ProRule" id="PRU00176"/>
    </source>
</evidence>
<reference evidence="6 7" key="1">
    <citation type="journal article" date="2024" name="BMC Genomics">
        <title>Genome assembly of redclaw crayfish (Cherax quadricarinatus) provides insights into its immune adaptation and hypoxia tolerance.</title>
        <authorList>
            <person name="Liu Z."/>
            <person name="Zheng J."/>
            <person name="Li H."/>
            <person name="Fang K."/>
            <person name="Wang S."/>
            <person name="He J."/>
            <person name="Zhou D."/>
            <person name="Weng S."/>
            <person name="Chi M."/>
            <person name="Gu Z."/>
            <person name="He J."/>
            <person name="Li F."/>
            <person name="Wang M."/>
        </authorList>
    </citation>
    <scope>NUCLEOTIDE SEQUENCE [LARGE SCALE GENOMIC DNA]</scope>
    <source>
        <strain evidence="6">ZL_2023a</strain>
    </source>
</reference>
<dbReference type="InterPro" id="IPR000504">
    <property type="entry name" value="RRM_dom"/>
</dbReference>
<dbReference type="Pfam" id="PF00076">
    <property type="entry name" value="RRM_1"/>
    <property type="match status" value="1"/>
</dbReference>
<dbReference type="GO" id="GO:0005654">
    <property type="term" value="C:nucleoplasm"/>
    <property type="evidence" value="ECO:0007669"/>
    <property type="project" value="TreeGrafter"/>
</dbReference>
<dbReference type="PROSITE" id="PS50102">
    <property type="entry name" value="RRM"/>
    <property type="match status" value="1"/>
</dbReference>
<evidence type="ECO:0000313" key="7">
    <source>
        <dbReference type="Proteomes" id="UP001445076"/>
    </source>
</evidence>
<accession>A0AAW0YIV5</accession>
<proteinExistence type="predicted"/>
<dbReference type="AlphaFoldDB" id="A0AAW0YIV5"/>